<dbReference type="STRING" id="756272.Plabr_1793"/>
<keyword evidence="5" id="KW-1185">Reference proteome</keyword>
<dbReference type="Pfam" id="PF02563">
    <property type="entry name" value="Poly_export"/>
    <property type="match status" value="1"/>
</dbReference>
<dbReference type="PANTHER" id="PTHR33619">
    <property type="entry name" value="POLYSACCHARIDE EXPORT PROTEIN GFCE-RELATED"/>
    <property type="match status" value="1"/>
</dbReference>
<proteinExistence type="predicted"/>
<dbReference type="HOGENOM" id="CLU_572216_0_0_0"/>
<name>F0SG61_RUBBR</name>
<reference evidence="5" key="1">
    <citation type="submission" date="2011-02" db="EMBL/GenBank/DDBJ databases">
        <title>The complete genome of Planctomyces brasiliensis DSM 5305.</title>
        <authorList>
            <person name="Lucas S."/>
            <person name="Copeland A."/>
            <person name="Lapidus A."/>
            <person name="Bruce D."/>
            <person name="Goodwin L."/>
            <person name="Pitluck S."/>
            <person name="Kyrpides N."/>
            <person name="Mavromatis K."/>
            <person name="Pagani I."/>
            <person name="Ivanova N."/>
            <person name="Ovchinnikova G."/>
            <person name="Lu M."/>
            <person name="Detter J.C."/>
            <person name="Han C."/>
            <person name="Land M."/>
            <person name="Hauser L."/>
            <person name="Markowitz V."/>
            <person name="Cheng J.-F."/>
            <person name="Hugenholtz P."/>
            <person name="Woyke T."/>
            <person name="Wu D."/>
            <person name="Tindall B."/>
            <person name="Pomrenke H.G."/>
            <person name="Brambilla E."/>
            <person name="Klenk H.-P."/>
            <person name="Eisen J.A."/>
        </authorList>
    </citation>
    <scope>NUCLEOTIDE SEQUENCE [LARGE SCALE GENOMIC DNA]</scope>
    <source>
        <strain evidence="5">ATCC 49424 / DSM 5305 / JCM 21570 / NBRC 103401 / IFAM 1448</strain>
    </source>
</reference>
<dbReference type="KEGG" id="pbs:Plabr_1793"/>
<dbReference type="Pfam" id="PF10531">
    <property type="entry name" value="SLBB"/>
    <property type="match status" value="2"/>
</dbReference>
<evidence type="ECO:0000313" key="4">
    <source>
        <dbReference type="EMBL" id="ADY59403.1"/>
    </source>
</evidence>
<sequence length="477" mass="50919">MNDRAKFRPVFSPEKLPKCAETVFVASKCDLCLPTFVGKSVMGSFIGVPRVRCRSTQWLDPFLLLAIDLSQAKTSTENMSTSPEALTHCGFRRAARRLTHPTGSPRLTPFPARFLMGLCLASLFLAPGCAHKRQYMAEDLPQVYQAPPVENPQTIDLTKLATSTITQDLIGGGDVIEVSISAGLASDDTSTFPVRVTDAGIAQLPVVGPVELNGMDLEEAEAVIAHACINKGLYTAPHITVTMKRPKVHRITVLGAVEEPATYELRSGQADVLQAIVAAGGLSEDASSFIQVRHPGYQNGGSSKPRELIANNPEGDGVQSASAEMISEPLPVQTGGATAVRINLASAATENPNALKLEDGGIVMVEKRDPKPIHVIGLVRKPDRYDFPITEELRMLDAIALAGGTDNPLADKVYVIRANPKGGEPILVEGSIRKAKRNGKADMVLAPGDVVSLEQTPGTSLFEALRLIGFGISGRAF</sequence>
<dbReference type="AlphaFoldDB" id="F0SG61"/>
<dbReference type="InterPro" id="IPR049712">
    <property type="entry name" value="Poly_export"/>
</dbReference>
<dbReference type="EMBL" id="CP002546">
    <property type="protein sequence ID" value="ADY59403.1"/>
    <property type="molecule type" value="Genomic_DNA"/>
</dbReference>
<dbReference type="InterPro" id="IPR019554">
    <property type="entry name" value="Soluble_ligand-bd"/>
</dbReference>
<feature type="domain" description="Soluble ligand binding" evidence="3">
    <location>
        <begin position="251"/>
        <end position="293"/>
    </location>
</feature>
<organism evidence="4 5">
    <name type="scientific">Rubinisphaera brasiliensis (strain ATCC 49424 / DSM 5305 / JCM 21570 / IAM 15109 / NBRC 103401 / IFAM 1448)</name>
    <name type="common">Planctomyces brasiliensis</name>
    <dbReference type="NCBI Taxonomy" id="756272"/>
    <lineage>
        <taxon>Bacteria</taxon>
        <taxon>Pseudomonadati</taxon>
        <taxon>Planctomycetota</taxon>
        <taxon>Planctomycetia</taxon>
        <taxon>Planctomycetales</taxon>
        <taxon>Planctomycetaceae</taxon>
        <taxon>Rubinisphaera</taxon>
    </lineage>
</organism>
<evidence type="ECO:0000259" key="3">
    <source>
        <dbReference type="Pfam" id="PF10531"/>
    </source>
</evidence>
<feature type="domain" description="Polysaccharide export protein N-terminal" evidence="2">
    <location>
        <begin position="168"/>
        <end position="243"/>
    </location>
</feature>
<dbReference type="Gene3D" id="3.10.560.10">
    <property type="entry name" value="Outer membrane lipoprotein wza domain like"/>
    <property type="match status" value="2"/>
</dbReference>
<evidence type="ECO:0000259" key="2">
    <source>
        <dbReference type="Pfam" id="PF02563"/>
    </source>
</evidence>
<evidence type="ECO:0000256" key="1">
    <source>
        <dbReference type="ARBA" id="ARBA00022729"/>
    </source>
</evidence>
<dbReference type="OrthoDB" id="240931at2"/>
<dbReference type="InterPro" id="IPR003715">
    <property type="entry name" value="Poly_export_N"/>
</dbReference>
<evidence type="ECO:0000313" key="5">
    <source>
        <dbReference type="Proteomes" id="UP000006860"/>
    </source>
</evidence>
<dbReference type="eggNOG" id="COG1596">
    <property type="taxonomic scope" value="Bacteria"/>
</dbReference>
<gene>
    <name evidence="4" type="ordered locus">Plabr_1793</name>
</gene>
<dbReference type="GO" id="GO:0015159">
    <property type="term" value="F:polysaccharide transmembrane transporter activity"/>
    <property type="evidence" value="ECO:0007669"/>
    <property type="project" value="InterPro"/>
</dbReference>
<protein>
    <submittedName>
        <fullName evidence="4">Polysaccharide export protein</fullName>
    </submittedName>
</protein>
<feature type="domain" description="Soluble ligand binding" evidence="3">
    <location>
        <begin position="373"/>
        <end position="427"/>
    </location>
</feature>
<dbReference type="Proteomes" id="UP000006860">
    <property type="component" value="Chromosome"/>
</dbReference>
<accession>F0SG61</accession>
<dbReference type="PANTHER" id="PTHR33619:SF3">
    <property type="entry name" value="POLYSACCHARIDE EXPORT PROTEIN GFCE-RELATED"/>
    <property type="match status" value="1"/>
</dbReference>
<keyword evidence="1" id="KW-0732">Signal</keyword>